<feature type="region of interest" description="Disordered" evidence="3">
    <location>
        <begin position="73"/>
        <end position="94"/>
    </location>
</feature>
<dbReference type="SMR" id="A0A498HWD1"/>
<keyword evidence="5" id="KW-1185">Reference proteome</keyword>
<dbReference type="AlphaFoldDB" id="A0A498HWD1"/>
<dbReference type="KEGG" id="mdm:103401055"/>
<evidence type="ECO:0000256" key="3">
    <source>
        <dbReference type="SAM" id="MobiDB-lite"/>
    </source>
</evidence>
<evidence type="ECO:0000256" key="2">
    <source>
        <dbReference type="ARBA" id="ARBA00040939"/>
    </source>
</evidence>
<gene>
    <name evidence="4" type="ORF">DVH24_029700</name>
</gene>
<organism evidence="4 5">
    <name type="scientific">Malus domestica</name>
    <name type="common">Apple</name>
    <name type="synonym">Pyrus malus</name>
    <dbReference type="NCBI Taxonomy" id="3750"/>
    <lineage>
        <taxon>Eukaryota</taxon>
        <taxon>Viridiplantae</taxon>
        <taxon>Streptophyta</taxon>
        <taxon>Embryophyta</taxon>
        <taxon>Tracheophyta</taxon>
        <taxon>Spermatophyta</taxon>
        <taxon>Magnoliopsida</taxon>
        <taxon>eudicotyledons</taxon>
        <taxon>Gunneridae</taxon>
        <taxon>Pentapetalae</taxon>
        <taxon>rosids</taxon>
        <taxon>fabids</taxon>
        <taxon>Rosales</taxon>
        <taxon>Rosaceae</taxon>
        <taxon>Amygdaloideae</taxon>
        <taxon>Maleae</taxon>
        <taxon>Malus</taxon>
    </lineage>
</organism>
<comment type="caution">
    <text evidence="4">The sequence shown here is derived from an EMBL/GenBank/DDBJ whole genome shotgun (WGS) entry which is preliminary data.</text>
</comment>
<dbReference type="STRING" id="3750.A0A498HWD1"/>
<dbReference type="PANTHER" id="PTHR33505:SF4">
    <property type="entry name" value="PROTEIN PREY, MITOCHONDRIAL"/>
    <property type="match status" value="1"/>
</dbReference>
<dbReference type="SUPFAM" id="SSF158997">
    <property type="entry name" value="Trm112p-like"/>
    <property type="match status" value="1"/>
</dbReference>
<evidence type="ECO:0000313" key="4">
    <source>
        <dbReference type="EMBL" id="RXH74979.1"/>
    </source>
</evidence>
<dbReference type="Gene3D" id="2.20.25.10">
    <property type="match status" value="1"/>
</dbReference>
<sequence>MVRGSIKLLKDAGSGLSKTLADILVCPLSKQPLRFCEQTNSLISDAIGVSFPIKDGIPSLVPTDGKTLEADETIKTEDSEESSDKHEADGIGSH</sequence>
<protein>
    <recommendedName>
        <fullName evidence="2">Protein preY, mitochondrial</fullName>
    </recommendedName>
</protein>
<proteinExistence type="inferred from homology"/>
<dbReference type="FunFam" id="2.20.25.10:FF:000023">
    <property type="entry name" value="Predicted protein"/>
    <property type="match status" value="1"/>
</dbReference>
<comment type="similarity">
    <text evidence="1">Belongs to the PREY family.</text>
</comment>
<dbReference type="Proteomes" id="UP000290289">
    <property type="component" value="Chromosome 15"/>
</dbReference>
<evidence type="ECO:0000256" key="1">
    <source>
        <dbReference type="ARBA" id="ARBA00038479"/>
    </source>
</evidence>
<dbReference type="Pfam" id="PF03966">
    <property type="entry name" value="Trm112p"/>
    <property type="match status" value="1"/>
</dbReference>
<dbReference type="EMBL" id="RDQH01000341">
    <property type="protein sequence ID" value="RXH74979.1"/>
    <property type="molecule type" value="Genomic_DNA"/>
</dbReference>
<evidence type="ECO:0000313" key="5">
    <source>
        <dbReference type="Proteomes" id="UP000290289"/>
    </source>
</evidence>
<dbReference type="Gramene" id="mRNA:MD15G0211700">
    <property type="protein sequence ID" value="mRNA:MD15G0211700"/>
    <property type="gene ID" value="MD15G0211700"/>
</dbReference>
<dbReference type="PANTHER" id="PTHR33505">
    <property type="entry name" value="ZGC:162634"/>
    <property type="match status" value="1"/>
</dbReference>
<accession>A0A498HWD1</accession>
<dbReference type="OrthoDB" id="1884515at2759"/>
<name>A0A498HWD1_MALDO</name>
<dbReference type="InterPro" id="IPR005651">
    <property type="entry name" value="Trm112-like"/>
</dbReference>
<reference evidence="4 5" key="1">
    <citation type="submission" date="2018-10" db="EMBL/GenBank/DDBJ databases">
        <title>A high-quality apple genome assembly.</title>
        <authorList>
            <person name="Hu J."/>
        </authorList>
    </citation>
    <scope>NUCLEOTIDE SEQUENCE [LARGE SCALE GENOMIC DNA]</scope>
    <source>
        <strain evidence="5">cv. HFTH1</strain>
        <tissue evidence="4">Young leaf</tissue>
    </source>
</reference>